<evidence type="ECO:0000313" key="2">
    <source>
        <dbReference type="Proteomes" id="UP000735302"/>
    </source>
</evidence>
<organism evidence="1 2">
    <name type="scientific">Plakobranchus ocellatus</name>
    <dbReference type="NCBI Taxonomy" id="259542"/>
    <lineage>
        <taxon>Eukaryota</taxon>
        <taxon>Metazoa</taxon>
        <taxon>Spiralia</taxon>
        <taxon>Lophotrochozoa</taxon>
        <taxon>Mollusca</taxon>
        <taxon>Gastropoda</taxon>
        <taxon>Heterobranchia</taxon>
        <taxon>Euthyneura</taxon>
        <taxon>Panpulmonata</taxon>
        <taxon>Sacoglossa</taxon>
        <taxon>Placobranchoidea</taxon>
        <taxon>Plakobranchidae</taxon>
        <taxon>Plakobranchus</taxon>
    </lineage>
</organism>
<proteinExistence type="predicted"/>
<evidence type="ECO:0000313" key="1">
    <source>
        <dbReference type="EMBL" id="GFO06420.1"/>
    </source>
</evidence>
<dbReference type="Proteomes" id="UP000735302">
    <property type="component" value="Unassembled WGS sequence"/>
</dbReference>
<dbReference type="AlphaFoldDB" id="A0AAV4AI18"/>
<dbReference type="EMBL" id="BLXT01003772">
    <property type="protein sequence ID" value="GFO06420.1"/>
    <property type="molecule type" value="Genomic_DNA"/>
</dbReference>
<protein>
    <submittedName>
        <fullName evidence="1">Uncharacterized protein</fullName>
    </submittedName>
</protein>
<gene>
    <name evidence="1" type="ORF">PoB_003292500</name>
</gene>
<comment type="caution">
    <text evidence="1">The sequence shown here is derived from an EMBL/GenBank/DDBJ whole genome shotgun (WGS) entry which is preliminary data.</text>
</comment>
<accession>A0AAV4AI18</accession>
<keyword evidence="2" id="KW-1185">Reference proteome</keyword>
<sequence length="101" mass="11742">MKTSLAPHVFFPAFSWLSFTPLDPNTDLAKQFVIVFPLQFFPDFIDQSTILNTPPANSLFTRKHFKSHQQRQILAENKRFNCLPVAPTFQIGWVSLNEWKC</sequence>
<name>A0AAV4AI18_9GAST</name>
<reference evidence="1 2" key="1">
    <citation type="journal article" date="2021" name="Elife">
        <title>Chloroplast acquisition without the gene transfer in kleptoplastic sea slugs, Plakobranchus ocellatus.</title>
        <authorList>
            <person name="Maeda T."/>
            <person name="Takahashi S."/>
            <person name="Yoshida T."/>
            <person name="Shimamura S."/>
            <person name="Takaki Y."/>
            <person name="Nagai Y."/>
            <person name="Toyoda A."/>
            <person name="Suzuki Y."/>
            <person name="Arimoto A."/>
            <person name="Ishii H."/>
            <person name="Satoh N."/>
            <person name="Nishiyama T."/>
            <person name="Hasebe M."/>
            <person name="Maruyama T."/>
            <person name="Minagawa J."/>
            <person name="Obokata J."/>
            <person name="Shigenobu S."/>
        </authorList>
    </citation>
    <scope>NUCLEOTIDE SEQUENCE [LARGE SCALE GENOMIC DNA]</scope>
</reference>